<dbReference type="OrthoDB" id="1716625at2759"/>
<keyword evidence="2" id="KW-1185">Reference proteome</keyword>
<sequence>SAEDRRTTPTPAQRVFRKLKKSQTTLQPIEGALAPHLLPDDLRRCLEVIEAGILNGHLVLSEGLRKRYEEQYPLSHILREYATYVLHLERALEQVDDAVT</sequence>
<organism evidence="1 2">
    <name type="scientific">Sphaerobolus stellatus (strain SS14)</name>
    <dbReference type="NCBI Taxonomy" id="990650"/>
    <lineage>
        <taxon>Eukaryota</taxon>
        <taxon>Fungi</taxon>
        <taxon>Dikarya</taxon>
        <taxon>Basidiomycota</taxon>
        <taxon>Agaricomycotina</taxon>
        <taxon>Agaricomycetes</taxon>
        <taxon>Phallomycetidae</taxon>
        <taxon>Geastrales</taxon>
        <taxon>Sphaerobolaceae</taxon>
        <taxon>Sphaerobolus</taxon>
    </lineage>
</organism>
<accession>A0A0C9VZN5</accession>
<feature type="non-terminal residue" evidence="1">
    <location>
        <position position="100"/>
    </location>
</feature>
<reference evidence="1 2" key="1">
    <citation type="submission" date="2014-06" db="EMBL/GenBank/DDBJ databases">
        <title>Evolutionary Origins and Diversification of the Mycorrhizal Mutualists.</title>
        <authorList>
            <consortium name="DOE Joint Genome Institute"/>
            <consortium name="Mycorrhizal Genomics Consortium"/>
            <person name="Kohler A."/>
            <person name="Kuo A."/>
            <person name="Nagy L.G."/>
            <person name="Floudas D."/>
            <person name="Copeland A."/>
            <person name="Barry K.W."/>
            <person name="Cichocki N."/>
            <person name="Veneault-Fourrey C."/>
            <person name="LaButti K."/>
            <person name="Lindquist E.A."/>
            <person name="Lipzen A."/>
            <person name="Lundell T."/>
            <person name="Morin E."/>
            <person name="Murat C."/>
            <person name="Riley R."/>
            <person name="Ohm R."/>
            <person name="Sun H."/>
            <person name="Tunlid A."/>
            <person name="Henrissat B."/>
            <person name="Grigoriev I.V."/>
            <person name="Hibbett D.S."/>
            <person name="Martin F."/>
        </authorList>
    </citation>
    <scope>NUCLEOTIDE SEQUENCE [LARGE SCALE GENOMIC DNA]</scope>
    <source>
        <strain evidence="1 2">SS14</strain>
    </source>
</reference>
<gene>
    <name evidence="1" type="ORF">M422DRAFT_145188</name>
</gene>
<proteinExistence type="predicted"/>
<dbReference type="AlphaFoldDB" id="A0A0C9VZN5"/>
<dbReference type="EMBL" id="KN837119">
    <property type="protein sequence ID" value="KIJ44021.1"/>
    <property type="molecule type" value="Genomic_DNA"/>
</dbReference>
<name>A0A0C9VZN5_SPHS4</name>
<evidence type="ECO:0000313" key="2">
    <source>
        <dbReference type="Proteomes" id="UP000054279"/>
    </source>
</evidence>
<protein>
    <submittedName>
        <fullName evidence="1">Uncharacterized protein</fullName>
    </submittedName>
</protein>
<evidence type="ECO:0000313" key="1">
    <source>
        <dbReference type="EMBL" id="KIJ44021.1"/>
    </source>
</evidence>
<dbReference type="HOGENOM" id="CLU_158361_0_0_1"/>
<feature type="non-terminal residue" evidence="1">
    <location>
        <position position="1"/>
    </location>
</feature>
<dbReference type="Proteomes" id="UP000054279">
    <property type="component" value="Unassembled WGS sequence"/>
</dbReference>